<dbReference type="GO" id="GO:0045927">
    <property type="term" value="P:positive regulation of growth"/>
    <property type="evidence" value="ECO:0007669"/>
    <property type="project" value="InterPro"/>
</dbReference>
<comment type="caution">
    <text evidence="1">The sequence shown here is derived from an EMBL/GenBank/DDBJ whole genome shotgun (WGS) entry which is preliminary data.</text>
</comment>
<evidence type="ECO:0008006" key="3">
    <source>
        <dbReference type="Google" id="ProtNLM"/>
    </source>
</evidence>
<dbReference type="Pfam" id="PF11961">
    <property type="entry name" value="DUF3475"/>
    <property type="match status" value="1"/>
</dbReference>
<dbReference type="ExpressionAtlas" id="U5GDP5">
    <property type="expression patterns" value="baseline and differential"/>
</dbReference>
<organism evidence="1 2">
    <name type="scientific">Populus trichocarpa</name>
    <name type="common">Western balsam poplar</name>
    <name type="synonym">Populus balsamifera subsp. trichocarpa</name>
    <dbReference type="NCBI Taxonomy" id="3694"/>
    <lineage>
        <taxon>Eukaryota</taxon>
        <taxon>Viridiplantae</taxon>
        <taxon>Streptophyta</taxon>
        <taxon>Embryophyta</taxon>
        <taxon>Tracheophyta</taxon>
        <taxon>Spermatophyta</taxon>
        <taxon>Magnoliopsida</taxon>
        <taxon>eudicotyledons</taxon>
        <taxon>Gunneridae</taxon>
        <taxon>Pentapetalae</taxon>
        <taxon>rosids</taxon>
        <taxon>fabids</taxon>
        <taxon>Malpighiales</taxon>
        <taxon>Salicaceae</taxon>
        <taxon>Saliceae</taxon>
        <taxon>Populus</taxon>
    </lineage>
</organism>
<dbReference type="OrthoDB" id="2020544at2759"/>
<dbReference type="STRING" id="3694.U5GDP5"/>
<dbReference type="InParanoid" id="U5GDP5"/>
<proteinExistence type="predicted"/>
<evidence type="ECO:0000313" key="2">
    <source>
        <dbReference type="Proteomes" id="UP000006729"/>
    </source>
</evidence>
<dbReference type="KEGG" id="pop:7477678"/>
<dbReference type="InterPro" id="IPR007700">
    <property type="entry name" value="DUF668"/>
</dbReference>
<dbReference type="Pfam" id="PF05003">
    <property type="entry name" value="DUF668"/>
    <property type="match status" value="1"/>
</dbReference>
<gene>
    <name evidence="1" type="ORF">POPTR_005G254800v4</name>
</gene>
<dbReference type="EMBL" id="CM009294">
    <property type="protein sequence ID" value="PNT38467.2"/>
    <property type="molecule type" value="Genomic_DNA"/>
</dbReference>
<keyword evidence="2" id="KW-1185">Reference proteome</keyword>
<accession>U5GDP5</accession>
<protein>
    <recommendedName>
        <fullName evidence="3">DUF668 domain-containing protein</fullName>
    </recommendedName>
</protein>
<dbReference type="eggNOG" id="ENOG502QUNR">
    <property type="taxonomic scope" value="Eukaryota"/>
</dbReference>
<dbReference type="Proteomes" id="UP000006729">
    <property type="component" value="Chromosome 5"/>
</dbReference>
<sequence>MAGGEAPGARDLEKTPTWAVSAVCAAMIVISIILEKVLHKTGQWFHKKHNTALFDALEKVKTELMVLGFISLTLTFSQNYIVGICIPLSEGKLHRRLLWYQRRVLAGDSGSKECKDGSVPLISARGLHQLRIFKFFLAVFHVVYSVITMLLRRMKTTRNWKDWERESWLEHEGMNDPTRFRLTHETSFVCFFRQFFRSVRKADYLTMRHGFISVHLAPGSKFNFKKYIKLEDDFEVTLAVGTKLQAVIKTMAIEIKEKHAVVQGIPLVVGAQILCSYATLPLYALVTQMGSTMKRSIFDHQTSKALKNWHKKAVKKTNEGKPGQLQTRTLVHSPSLTPPRPMKFGTEDPDFTDVEADNMATVDLDANHQRRPSDSSFPFDHRDLLS</sequence>
<evidence type="ECO:0000313" key="1">
    <source>
        <dbReference type="EMBL" id="PNT38467.2"/>
    </source>
</evidence>
<dbReference type="FunCoup" id="U5GDP5">
    <property type="interactions" value="421"/>
</dbReference>
<name>U5GDP5_POPTR</name>
<dbReference type="AlphaFoldDB" id="U5GDP5"/>
<dbReference type="PANTHER" id="PTHR31730">
    <property type="entry name" value="OS01G0873900 PROTEIN"/>
    <property type="match status" value="1"/>
</dbReference>
<reference evidence="1 2" key="1">
    <citation type="journal article" date="2006" name="Science">
        <title>The genome of black cottonwood, Populus trichocarpa (Torr. &amp; Gray).</title>
        <authorList>
            <person name="Tuskan G.A."/>
            <person name="Difazio S."/>
            <person name="Jansson S."/>
            <person name="Bohlmann J."/>
            <person name="Grigoriev I."/>
            <person name="Hellsten U."/>
            <person name="Putnam N."/>
            <person name="Ralph S."/>
            <person name="Rombauts S."/>
            <person name="Salamov A."/>
            <person name="Schein J."/>
            <person name="Sterck L."/>
            <person name="Aerts A."/>
            <person name="Bhalerao R.R."/>
            <person name="Bhalerao R.P."/>
            <person name="Blaudez D."/>
            <person name="Boerjan W."/>
            <person name="Brun A."/>
            <person name="Brunner A."/>
            <person name="Busov V."/>
            <person name="Campbell M."/>
            <person name="Carlson J."/>
            <person name="Chalot M."/>
            <person name="Chapman J."/>
            <person name="Chen G.L."/>
            <person name="Cooper D."/>
            <person name="Coutinho P.M."/>
            <person name="Couturier J."/>
            <person name="Covert S."/>
            <person name="Cronk Q."/>
            <person name="Cunningham R."/>
            <person name="Davis J."/>
            <person name="Degroeve S."/>
            <person name="Dejardin A."/>
            <person name="Depamphilis C."/>
            <person name="Detter J."/>
            <person name="Dirks B."/>
            <person name="Dubchak I."/>
            <person name="Duplessis S."/>
            <person name="Ehlting J."/>
            <person name="Ellis B."/>
            <person name="Gendler K."/>
            <person name="Goodstein D."/>
            <person name="Gribskov M."/>
            <person name="Grimwood J."/>
            <person name="Groover A."/>
            <person name="Gunter L."/>
            <person name="Hamberger B."/>
            <person name="Heinze B."/>
            <person name="Helariutta Y."/>
            <person name="Henrissat B."/>
            <person name="Holligan D."/>
            <person name="Holt R."/>
            <person name="Huang W."/>
            <person name="Islam-Faridi N."/>
            <person name="Jones S."/>
            <person name="Jones-Rhoades M."/>
            <person name="Jorgensen R."/>
            <person name="Joshi C."/>
            <person name="Kangasjarvi J."/>
            <person name="Karlsson J."/>
            <person name="Kelleher C."/>
            <person name="Kirkpatrick R."/>
            <person name="Kirst M."/>
            <person name="Kohler A."/>
            <person name="Kalluri U."/>
            <person name="Larimer F."/>
            <person name="Leebens-Mack J."/>
            <person name="Leple J.C."/>
            <person name="Locascio P."/>
            <person name="Lou Y."/>
            <person name="Lucas S."/>
            <person name="Martin F."/>
            <person name="Montanini B."/>
            <person name="Napoli C."/>
            <person name="Nelson D.R."/>
            <person name="Nelson C."/>
            <person name="Nieminen K."/>
            <person name="Nilsson O."/>
            <person name="Pereda V."/>
            <person name="Peter G."/>
            <person name="Philippe R."/>
            <person name="Pilate G."/>
            <person name="Poliakov A."/>
            <person name="Razumovskaya J."/>
            <person name="Richardson P."/>
            <person name="Rinaldi C."/>
            <person name="Ritland K."/>
            <person name="Rouze P."/>
            <person name="Ryaboy D."/>
            <person name="Schmutz J."/>
            <person name="Schrader J."/>
            <person name="Segerman B."/>
            <person name="Shin H."/>
            <person name="Siddiqui A."/>
            <person name="Sterky F."/>
            <person name="Terry A."/>
            <person name="Tsai C.J."/>
            <person name="Uberbacher E."/>
            <person name="Unneberg P."/>
            <person name="Vahala J."/>
            <person name="Wall K."/>
            <person name="Wessler S."/>
            <person name="Yang G."/>
            <person name="Yin T."/>
            <person name="Douglas C."/>
            <person name="Marra M."/>
            <person name="Sandberg G."/>
            <person name="Van de Peer Y."/>
            <person name="Rokhsar D."/>
        </authorList>
    </citation>
    <scope>NUCLEOTIDE SEQUENCE [LARGE SCALE GENOMIC DNA]</scope>
    <source>
        <strain evidence="2">cv. Nisqually</strain>
    </source>
</reference>
<dbReference type="InterPro" id="IPR045021">
    <property type="entry name" value="PSI1/2/3"/>
</dbReference>
<dbReference type="InterPro" id="IPR021864">
    <property type="entry name" value="DUF3475"/>
</dbReference>
<dbReference type="PANTHER" id="PTHR31730:SF18">
    <property type="entry name" value="PROTEIN PSK SIMULATOR 2"/>
    <property type="match status" value="1"/>
</dbReference>